<dbReference type="Proteomes" id="UP000244932">
    <property type="component" value="Unassembled WGS sequence"/>
</dbReference>
<reference evidence="1 2" key="1">
    <citation type="submission" date="2018-03" db="EMBL/GenBank/DDBJ databases">
        <authorList>
            <person name="Keele B.F."/>
        </authorList>
    </citation>
    <scope>NUCLEOTIDE SEQUENCE [LARGE SCALE GENOMIC DNA]</scope>
    <source>
        <strain evidence="1 2">CeCT 8812</strain>
    </source>
</reference>
<keyword evidence="2" id="KW-1185">Reference proteome</keyword>
<dbReference type="Pfam" id="PF20086">
    <property type="entry name" value="DUF6478"/>
    <property type="match status" value="1"/>
</dbReference>
<evidence type="ECO:0000313" key="1">
    <source>
        <dbReference type="EMBL" id="SPF30140.1"/>
    </source>
</evidence>
<dbReference type="AlphaFoldDB" id="A0A2R8ADI9"/>
<sequence>MERINRIAGFLVTRLSGWLWTRRTRVLDDVPVLTLRRWRRQAETVGRLVRNVEQAAARRIDASGQDGVGLQAPADASFSFRPAVLSFPQTPTGHVFPMTGTELSAGVALHHDISPAEIIVRQDRGTDGQYPLIIEVWRGTGSFVSLSLALPEAEAHSVTRDDLIRLSYQLEMEQSCEVFARLNLAHGPNTEQVVRAVELRPGHDWLEFDVHFTQFDPTRTREIWIDLIFNTLPLNRIVVHDLIISRRARLSL</sequence>
<name>A0A2R8ADI9_9RHOB</name>
<dbReference type="RefSeq" id="WP_108782858.1">
    <property type="nucleotide sequence ID" value="NZ_OMKW01000003.1"/>
</dbReference>
<dbReference type="EMBL" id="OMKW01000003">
    <property type="protein sequence ID" value="SPF30140.1"/>
    <property type="molecule type" value="Genomic_DNA"/>
</dbReference>
<protein>
    <submittedName>
        <fullName evidence="1">Uncharacterized protein</fullName>
    </submittedName>
</protein>
<proteinExistence type="predicted"/>
<accession>A0A2R8ADI9</accession>
<gene>
    <name evidence="1" type="ORF">POI8812_02472</name>
</gene>
<organism evidence="1 2">
    <name type="scientific">Pontivivens insulae</name>
    <dbReference type="NCBI Taxonomy" id="1639689"/>
    <lineage>
        <taxon>Bacteria</taxon>
        <taxon>Pseudomonadati</taxon>
        <taxon>Pseudomonadota</taxon>
        <taxon>Alphaproteobacteria</taxon>
        <taxon>Rhodobacterales</taxon>
        <taxon>Paracoccaceae</taxon>
        <taxon>Pontivivens</taxon>
    </lineage>
</organism>
<evidence type="ECO:0000313" key="2">
    <source>
        <dbReference type="Proteomes" id="UP000244932"/>
    </source>
</evidence>
<dbReference type="OrthoDB" id="7827015at2"/>
<dbReference type="InterPro" id="IPR045514">
    <property type="entry name" value="DUF6478"/>
</dbReference>